<feature type="non-terminal residue" evidence="2">
    <location>
        <position position="64"/>
    </location>
</feature>
<sequence length="64" mass="7710">YYYFTVYMILFITYFLTFVIYISSFITFLLILIQCFLCGGPLPRERWSTVASWALYRWGSMLPL</sequence>
<protein>
    <submittedName>
        <fullName evidence="2">Chemokine (C-C motif) ligand 20</fullName>
    </submittedName>
</protein>
<accession>A0A1A8JKH3</accession>
<keyword evidence="1" id="KW-0472">Membrane</keyword>
<reference evidence="2" key="2">
    <citation type="submission" date="2016-06" db="EMBL/GenBank/DDBJ databases">
        <title>The genome of a short-lived fish provides insights into sex chromosome evolution and the genetic control of aging.</title>
        <authorList>
            <person name="Reichwald K."/>
            <person name="Felder M."/>
            <person name="Petzold A."/>
            <person name="Koch P."/>
            <person name="Groth M."/>
            <person name="Platzer M."/>
        </authorList>
    </citation>
    <scope>NUCLEOTIDE SEQUENCE</scope>
    <source>
        <tissue evidence="2">Brain</tissue>
    </source>
</reference>
<evidence type="ECO:0000256" key="1">
    <source>
        <dbReference type="SAM" id="Phobius"/>
    </source>
</evidence>
<gene>
    <name evidence="2" type="primary">CCL20</name>
</gene>
<reference evidence="2" key="1">
    <citation type="submission" date="2016-05" db="EMBL/GenBank/DDBJ databases">
        <authorList>
            <person name="Lavstsen T."/>
            <person name="Jespersen J.S."/>
        </authorList>
    </citation>
    <scope>NUCLEOTIDE SEQUENCE</scope>
    <source>
        <tissue evidence="2">Brain</tissue>
    </source>
</reference>
<name>A0A1A8JKH3_NOTKU</name>
<feature type="non-terminal residue" evidence="2">
    <location>
        <position position="1"/>
    </location>
</feature>
<keyword evidence="1" id="KW-0812">Transmembrane</keyword>
<dbReference type="AlphaFoldDB" id="A0A1A8JKH3"/>
<proteinExistence type="predicted"/>
<evidence type="ECO:0000313" key="2">
    <source>
        <dbReference type="EMBL" id="SBR20587.1"/>
    </source>
</evidence>
<keyword evidence="1" id="KW-1133">Transmembrane helix</keyword>
<feature type="transmembrane region" description="Helical" evidence="1">
    <location>
        <begin position="6"/>
        <end position="37"/>
    </location>
</feature>
<organism evidence="2">
    <name type="scientific">Nothobranchius kuhntae</name>
    <name type="common">Beira killifish</name>
    <dbReference type="NCBI Taxonomy" id="321403"/>
    <lineage>
        <taxon>Eukaryota</taxon>
        <taxon>Metazoa</taxon>
        <taxon>Chordata</taxon>
        <taxon>Craniata</taxon>
        <taxon>Vertebrata</taxon>
        <taxon>Euteleostomi</taxon>
        <taxon>Actinopterygii</taxon>
        <taxon>Neopterygii</taxon>
        <taxon>Teleostei</taxon>
        <taxon>Neoteleostei</taxon>
        <taxon>Acanthomorphata</taxon>
        <taxon>Ovalentaria</taxon>
        <taxon>Atherinomorphae</taxon>
        <taxon>Cyprinodontiformes</taxon>
        <taxon>Nothobranchiidae</taxon>
        <taxon>Nothobranchius</taxon>
    </lineage>
</organism>
<dbReference type="EMBL" id="HAEE01000571">
    <property type="protein sequence ID" value="SBR20587.1"/>
    <property type="molecule type" value="Transcribed_RNA"/>
</dbReference>